<evidence type="ECO:0000313" key="2">
    <source>
        <dbReference type="EMBL" id="CAA9283037.1"/>
    </source>
</evidence>
<feature type="compositionally biased region" description="Basic residues" evidence="1">
    <location>
        <begin position="9"/>
        <end position="21"/>
    </location>
</feature>
<feature type="non-terminal residue" evidence="2">
    <location>
        <position position="1"/>
    </location>
</feature>
<reference evidence="2" key="1">
    <citation type="submission" date="2020-02" db="EMBL/GenBank/DDBJ databases">
        <authorList>
            <person name="Meier V. D."/>
        </authorList>
    </citation>
    <scope>NUCLEOTIDE SEQUENCE</scope>
    <source>
        <strain evidence="2">AVDCRST_MAG41</strain>
    </source>
</reference>
<name>A0A6J4JN37_9ACTN</name>
<feature type="compositionally biased region" description="Basic residues" evidence="1">
    <location>
        <begin position="85"/>
        <end position="96"/>
    </location>
</feature>
<feature type="compositionally biased region" description="Low complexity" evidence="1">
    <location>
        <begin position="26"/>
        <end position="37"/>
    </location>
</feature>
<sequence length="96" mass="10161">DHAAESGARHGRRGAHRRPARPRPPARAGRLRAVLALRAEEQAHGGAGQRHPGPGAVRQDLDPVPGPEEIPGLPGVQGDLGAAAARRRRRRRPGPL</sequence>
<organism evidence="2">
    <name type="scientific">uncultured Mycobacteriales bacterium</name>
    <dbReference type="NCBI Taxonomy" id="581187"/>
    <lineage>
        <taxon>Bacteria</taxon>
        <taxon>Bacillati</taxon>
        <taxon>Actinomycetota</taxon>
        <taxon>Actinomycetes</taxon>
        <taxon>Mycobacteriales</taxon>
        <taxon>environmental samples</taxon>
    </lineage>
</organism>
<evidence type="ECO:0000256" key="1">
    <source>
        <dbReference type="SAM" id="MobiDB-lite"/>
    </source>
</evidence>
<accession>A0A6J4JN37</accession>
<proteinExistence type="predicted"/>
<dbReference type="AlphaFoldDB" id="A0A6J4JN37"/>
<feature type="non-terminal residue" evidence="2">
    <location>
        <position position="96"/>
    </location>
</feature>
<gene>
    <name evidence="2" type="ORF">AVDCRST_MAG41-3739</name>
</gene>
<feature type="region of interest" description="Disordered" evidence="1">
    <location>
        <begin position="1"/>
        <end position="96"/>
    </location>
</feature>
<protein>
    <submittedName>
        <fullName evidence="2">Uncharacterized protein</fullName>
    </submittedName>
</protein>
<dbReference type="EMBL" id="CADCTP010000342">
    <property type="protein sequence ID" value="CAA9283037.1"/>
    <property type="molecule type" value="Genomic_DNA"/>
</dbReference>